<name>A0A482XH94_LAOST</name>
<sequence>MASSSFIIKDIDKLTDDQILEELLGDSEQTELTFTIPADSDLDSSDKDESAQGGECPGSSSLPMEIATEPTVSQPTVSSAEIDTVSQPTNSSSTSDASDTRILVPDNDSESEPDDSDKDKNWNPSASSDEDIDDEIMIENVLDDAPLSPDFIECSQNGAMFTKKLNNTYLKKSKNQEKPTAEDLN</sequence>
<feature type="compositionally biased region" description="Low complexity" evidence="1">
    <location>
        <begin position="84"/>
        <end position="97"/>
    </location>
</feature>
<accession>A0A482XH94</accession>
<dbReference type="EMBL" id="QKKF02009244">
    <property type="protein sequence ID" value="RZF45405.1"/>
    <property type="molecule type" value="Genomic_DNA"/>
</dbReference>
<dbReference type="AlphaFoldDB" id="A0A482XH94"/>
<feature type="compositionally biased region" description="Acidic residues" evidence="1">
    <location>
        <begin position="107"/>
        <end position="116"/>
    </location>
</feature>
<feature type="compositionally biased region" description="Polar residues" evidence="1">
    <location>
        <begin position="70"/>
        <end position="81"/>
    </location>
</feature>
<organism evidence="2 3">
    <name type="scientific">Laodelphax striatellus</name>
    <name type="common">Small brown planthopper</name>
    <name type="synonym">Delphax striatella</name>
    <dbReference type="NCBI Taxonomy" id="195883"/>
    <lineage>
        <taxon>Eukaryota</taxon>
        <taxon>Metazoa</taxon>
        <taxon>Ecdysozoa</taxon>
        <taxon>Arthropoda</taxon>
        <taxon>Hexapoda</taxon>
        <taxon>Insecta</taxon>
        <taxon>Pterygota</taxon>
        <taxon>Neoptera</taxon>
        <taxon>Paraneoptera</taxon>
        <taxon>Hemiptera</taxon>
        <taxon>Auchenorrhyncha</taxon>
        <taxon>Fulgoroidea</taxon>
        <taxon>Delphacidae</taxon>
        <taxon>Criomorphinae</taxon>
        <taxon>Laodelphax</taxon>
    </lineage>
</organism>
<gene>
    <name evidence="2" type="ORF">LSTR_LSTR002848</name>
</gene>
<dbReference type="InParanoid" id="A0A482XH94"/>
<keyword evidence="3" id="KW-1185">Reference proteome</keyword>
<reference evidence="2 3" key="1">
    <citation type="journal article" date="2017" name="Gigascience">
        <title>Genome sequence of the small brown planthopper, Laodelphax striatellus.</title>
        <authorList>
            <person name="Zhu J."/>
            <person name="Jiang F."/>
            <person name="Wang X."/>
            <person name="Yang P."/>
            <person name="Bao Y."/>
            <person name="Zhao W."/>
            <person name="Wang W."/>
            <person name="Lu H."/>
            <person name="Wang Q."/>
            <person name="Cui N."/>
            <person name="Li J."/>
            <person name="Chen X."/>
            <person name="Luo L."/>
            <person name="Yu J."/>
            <person name="Kang L."/>
            <person name="Cui F."/>
        </authorList>
    </citation>
    <scope>NUCLEOTIDE SEQUENCE [LARGE SCALE GENOMIC DNA]</scope>
    <source>
        <strain evidence="2">Lst14</strain>
    </source>
</reference>
<dbReference type="Proteomes" id="UP000291343">
    <property type="component" value="Unassembled WGS sequence"/>
</dbReference>
<evidence type="ECO:0000256" key="1">
    <source>
        <dbReference type="SAM" id="MobiDB-lite"/>
    </source>
</evidence>
<feature type="region of interest" description="Disordered" evidence="1">
    <location>
        <begin position="26"/>
        <end position="134"/>
    </location>
</feature>
<evidence type="ECO:0000313" key="3">
    <source>
        <dbReference type="Proteomes" id="UP000291343"/>
    </source>
</evidence>
<evidence type="ECO:0000313" key="2">
    <source>
        <dbReference type="EMBL" id="RZF45405.1"/>
    </source>
</evidence>
<proteinExistence type="predicted"/>
<comment type="caution">
    <text evidence="2">The sequence shown here is derived from an EMBL/GenBank/DDBJ whole genome shotgun (WGS) entry which is preliminary data.</text>
</comment>
<protein>
    <submittedName>
        <fullName evidence="2">Uncharacterized protein</fullName>
    </submittedName>
</protein>